<dbReference type="InterPro" id="IPR006311">
    <property type="entry name" value="TAT_signal"/>
</dbReference>
<evidence type="ECO:0008006" key="4">
    <source>
        <dbReference type="Google" id="ProtNLM"/>
    </source>
</evidence>
<dbReference type="Proteomes" id="UP000220752">
    <property type="component" value="Unassembled WGS sequence"/>
</dbReference>
<protein>
    <recommendedName>
        <fullName evidence="4">Twin-arginine translocation signal domain-containing protein</fullName>
    </recommendedName>
</protein>
<evidence type="ECO:0000313" key="2">
    <source>
        <dbReference type="EMBL" id="PDX59090.1"/>
    </source>
</evidence>
<reference evidence="2 3" key="1">
    <citation type="journal article" date="2017" name="Front. Microbiol.">
        <title>New Insights into the Diversity of the Genus Faecalibacterium.</title>
        <authorList>
            <person name="Benevides L."/>
            <person name="Burman S."/>
            <person name="Martin R."/>
            <person name="Robert V."/>
            <person name="Thomas M."/>
            <person name="Miquel S."/>
            <person name="Chain F."/>
            <person name="Sokol H."/>
            <person name="Bermudez-Humaran L.G."/>
            <person name="Morrison M."/>
            <person name="Langella P."/>
            <person name="Azevedo V.A."/>
            <person name="Chatel J.M."/>
            <person name="Soares S."/>
        </authorList>
    </citation>
    <scope>NUCLEOTIDE SEQUENCE [LARGE SCALE GENOMIC DNA]</scope>
    <source>
        <strain evidence="3">CNCM I-4540</strain>
    </source>
</reference>
<dbReference type="InterPro" id="IPR019546">
    <property type="entry name" value="TAT_signal_bac_arc"/>
</dbReference>
<keyword evidence="3" id="KW-1185">Reference proteome</keyword>
<comment type="caution">
    <text evidence="2">The sequence shown here is derived from an EMBL/GenBank/DDBJ whole genome shotgun (WGS) entry which is preliminary data.</text>
</comment>
<dbReference type="AlphaFoldDB" id="A0A2A6ZCI9"/>
<dbReference type="EMBL" id="NMTQ01000020">
    <property type="protein sequence ID" value="PDX59090.1"/>
    <property type="molecule type" value="Genomic_DNA"/>
</dbReference>
<feature type="chain" id="PRO_5038332055" description="Twin-arginine translocation signal domain-containing protein" evidence="1">
    <location>
        <begin position="29"/>
        <end position="199"/>
    </location>
</feature>
<dbReference type="PROSITE" id="PS51318">
    <property type="entry name" value="TAT"/>
    <property type="match status" value="1"/>
</dbReference>
<dbReference type="NCBIfam" id="TIGR01409">
    <property type="entry name" value="TAT_signal_seq"/>
    <property type="match status" value="1"/>
</dbReference>
<dbReference type="PROSITE" id="PS51257">
    <property type="entry name" value="PROKAR_LIPOPROTEIN"/>
    <property type="match status" value="1"/>
</dbReference>
<gene>
    <name evidence="2" type="ORF">CGS46_03730</name>
</gene>
<feature type="signal peptide" evidence="1">
    <location>
        <begin position="1"/>
        <end position="28"/>
    </location>
</feature>
<proteinExistence type="predicted"/>
<keyword evidence="1" id="KW-0732">Signal</keyword>
<name>A0A2A6ZCI9_9FIRM</name>
<sequence>MSELITRRTFLKTTGAAALAVAASGMLAGCGDGAYASTPENLVAPPIDNSDFANFGSFTADIGPLSGQWTSSSIYESDTRHNYFYTGFKLDNSSGTSAVTVNISNFAFKHSAGGTGKVCGLGYKGLNSSKTAYVFNQSITVPAGQPRNVILFIDIGPVTTSSFDKFYRGAITITLGKFNQQTATFTFNGLIGDPSSTVS</sequence>
<organism evidence="2 3">
    <name type="scientific">Faecalibacterium langellae</name>
    <dbReference type="NCBI Taxonomy" id="3435293"/>
    <lineage>
        <taxon>Bacteria</taxon>
        <taxon>Bacillati</taxon>
        <taxon>Bacillota</taxon>
        <taxon>Clostridia</taxon>
        <taxon>Eubacteriales</taxon>
        <taxon>Oscillospiraceae</taxon>
        <taxon>Faecalibacterium</taxon>
    </lineage>
</organism>
<evidence type="ECO:0000256" key="1">
    <source>
        <dbReference type="SAM" id="SignalP"/>
    </source>
</evidence>
<evidence type="ECO:0000313" key="3">
    <source>
        <dbReference type="Proteomes" id="UP000220752"/>
    </source>
</evidence>
<accession>A0A2A6ZCI9</accession>